<gene>
    <name evidence="1" type="ORF">BBOU_0970</name>
</gene>
<evidence type="ECO:0000313" key="2">
    <source>
        <dbReference type="Proteomes" id="UP000029093"/>
    </source>
</evidence>
<dbReference type="AlphaFoldDB" id="A0A086ZLM2"/>
<dbReference type="EMBL" id="JGYQ01000013">
    <property type="protein sequence ID" value="KFI47422.1"/>
    <property type="molecule type" value="Genomic_DNA"/>
</dbReference>
<sequence>MWCGWPLCGLVPVRPEFLGLLAIASDLAGLRPVLSRDAPALSHLVVFILWWSAPSCQRVVSSPATVGISDAGVNNSASCCCRGRGRDGDGRLQMAGRRIGGVDVRAAGIVAHSTLRGWMQVGVVTPEDCPQAIHRIIPNMWIIICVIHTVIPTMWITRFSIHISWRPRVVQVNGVQTSARTTAGCAP</sequence>
<keyword evidence="2" id="KW-1185">Reference proteome</keyword>
<evidence type="ECO:0000313" key="1">
    <source>
        <dbReference type="EMBL" id="KFI47422.1"/>
    </source>
</evidence>
<accession>A0A086ZLM2</accession>
<organism evidence="1 2">
    <name type="scientific">Bifidobacterium boum</name>
    <dbReference type="NCBI Taxonomy" id="78343"/>
    <lineage>
        <taxon>Bacteria</taxon>
        <taxon>Bacillati</taxon>
        <taxon>Actinomycetota</taxon>
        <taxon>Actinomycetes</taxon>
        <taxon>Bifidobacteriales</taxon>
        <taxon>Bifidobacteriaceae</taxon>
        <taxon>Bifidobacterium</taxon>
    </lineage>
</organism>
<comment type="caution">
    <text evidence="1">The sequence shown here is derived from an EMBL/GenBank/DDBJ whole genome shotgun (WGS) entry which is preliminary data.</text>
</comment>
<name>A0A086ZLM2_9BIFI</name>
<dbReference type="Proteomes" id="UP000029093">
    <property type="component" value="Unassembled WGS sequence"/>
</dbReference>
<proteinExistence type="predicted"/>
<reference evidence="1 2" key="1">
    <citation type="submission" date="2014-03" db="EMBL/GenBank/DDBJ databases">
        <title>Genomics of Bifidobacteria.</title>
        <authorList>
            <person name="Ventura M."/>
            <person name="Milani C."/>
            <person name="Lugli G.A."/>
        </authorList>
    </citation>
    <scope>NUCLEOTIDE SEQUENCE [LARGE SCALE GENOMIC DNA]</scope>
    <source>
        <strain evidence="1 2">LMG 10736</strain>
    </source>
</reference>
<protein>
    <submittedName>
        <fullName evidence="1">Uncharacterized protein</fullName>
    </submittedName>
</protein>